<organism evidence="6 7">
    <name type="scientific">Variovorax robiniae</name>
    <dbReference type="NCBI Taxonomy" id="1836199"/>
    <lineage>
        <taxon>Bacteria</taxon>
        <taxon>Pseudomonadati</taxon>
        <taxon>Pseudomonadota</taxon>
        <taxon>Betaproteobacteria</taxon>
        <taxon>Burkholderiales</taxon>
        <taxon>Comamonadaceae</taxon>
        <taxon>Variovorax</taxon>
    </lineage>
</organism>
<dbReference type="InterPro" id="IPR012893">
    <property type="entry name" value="HipA-like_C"/>
</dbReference>
<accession>A0ABU8X9V4</accession>
<evidence type="ECO:0000256" key="2">
    <source>
        <dbReference type="ARBA" id="ARBA00022679"/>
    </source>
</evidence>
<comment type="caution">
    <text evidence="6">The sequence shown here is derived from an EMBL/GenBank/DDBJ whole genome shotgun (WGS) entry which is preliminary data.</text>
</comment>
<dbReference type="Proteomes" id="UP001367030">
    <property type="component" value="Unassembled WGS sequence"/>
</dbReference>
<dbReference type="PANTHER" id="PTHR37419">
    <property type="entry name" value="SERINE/THREONINE-PROTEIN KINASE TOXIN HIPA"/>
    <property type="match status" value="1"/>
</dbReference>
<evidence type="ECO:0000256" key="3">
    <source>
        <dbReference type="ARBA" id="ARBA00022777"/>
    </source>
</evidence>
<keyword evidence="7" id="KW-1185">Reference proteome</keyword>
<dbReference type="RefSeq" id="WP_340336519.1">
    <property type="nucleotide sequence ID" value="NZ_JBBKZS010000007.1"/>
</dbReference>
<keyword evidence="3" id="KW-0418">Kinase</keyword>
<dbReference type="PANTHER" id="PTHR37419:SF1">
    <property type="entry name" value="SERINE_THREONINE-PROTEIN KINASE TOXIN HIPA"/>
    <property type="match status" value="1"/>
</dbReference>
<dbReference type="InterPro" id="IPR017508">
    <property type="entry name" value="HipA_N1"/>
</dbReference>
<evidence type="ECO:0000259" key="4">
    <source>
        <dbReference type="Pfam" id="PF07804"/>
    </source>
</evidence>
<dbReference type="EMBL" id="JBBKZS010000007">
    <property type="protein sequence ID" value="MEJ8856449.1"/>
    <property type="molecule type" value="Genomic_DNA"/>
</dbReference>
<evidence type="ECO:0000259" key="5">
    <source>
        <dbReference type="Pfam" id="PF13657"/>
    </source>
</evidence>
<proteinExistence type="inferred from homology"/>
<protein>
    <submittedName>
        <fullName evidence="6">Type II toxin-antitoxin system HipA family toxin</fullName>
    </submittedName>
</protein>
<feature type="domain" description="HipA N-terminal subdomain 1" evidence="5">
    <location>
        <begin position="6"/>
        <end position="107"/>
    </location>
</feature>
<dbReference type="Pfam" id="PF07804">
    <property type="entry name" value="HipA_C"/>
    <property type="match status" value="1"/>
</dbReference>
<evidence type="ECO:0000313" key="7">
    <source>
        <dbReference type="Proteomes" id="UP001367030"/>
    </source>
</evidence>
<reference evidence="6 7" key="1">
    <citation type="submission" date="2024-03" db="EMBL/GenBank/DDBJ databases">
        <title>Novel species of the genus Variovorax.</title>
        <authorList>
            <person name="Liu Q."/>
            <person name="Xin Y.-H."/>
        </authorList>
    </citation>
    <scope>NUCLEOTIDE SEQUENCE [LARGE SCALE GENOMIC DNA]</scope>
    <source>
        <strain evidence="6 7">KACC 18901</strain>
    </source>
</reference>
<gene>
    <name evidence="6" type="ORF">WKW79_17855</name>
</gene>
<keyword evidence="2" id="KW-0808">Transferase</keyword>
<dbReference type="CDD" id="cd17808">
    <property type="entry name" value="HipA_Ec_like"/>
    <property type="match status" value="1"/>
</dbReference>
<comment type="similarity">
    <text evidence="1">Belongs to the HipA Ser/Thr kinase family.</text>
</comment>
<evidence type="ECO:0000313" key="6">
    <source>
        <dbReference type="EMBL" id="MEJ8856449.1"/>
    </source>
</evidence>
<sequence length="443" mass="49384">MAHPELDIWMNGEYVGAWYWTRTGVPTLRYDDAWLRSPNVRALSLSLPIPAGTKELRGPAVENYFDNLLPDSDRIRERLRRRFRATSTEAADLLSAIGRDCVGAVQLLPAGQAPDPFDRIESEPLTDTQVAQALRNVTADPVLGQTADDEDDFRISIAGAQEKTALLRLGKHWHRPHGATPTTHIFKLPLGLVGNMRANMSDSVENEWLCARLLSAMGFAVAGTEMARFDDQKVLVVERFDRRWMDAGRWIARLPQEDFCQSTSTPAQRKYESDGGPGMRECLSLLAASDEAQADRLRFVLAQLAFWLLAATDGHAKNFSIFLRRGGGYAMTPLYDVISAWPIIGKGTSQVAWQKAKLAMALRSKNVHYNLAAIQTRHWQALATQVGVDGTFEHMCDLVRNTPAALQSVERELPNDFPERVWRAVDAGVRAQCQRFESGLPAS</sequence>
<name>A0ABU8X9V4_9BURK</name>
<dbReference type="NCBIfam" id="TIGR03071">
    <property type="entry name" value="couple_hipA"/>
    <property type="match status" value="1"/>
</dbReference>
<feature type="domain" description="HipA-like C-terminal" evidence="4">
    <location>
        <begin position="155"/>
        <end position="400"/>
    </location>
</feature>
<evidence type="ECO:0000256" key="1">
    <source>
        <dbReference type="ARBA" id="ARBA00010164"/>
    </source>
</evidence>
<dbReference type="Pfam" id="PF13657">
    <property type="entry name" value="Couple_hipA"/>
    <property type="match status" value="1"/>
</dbReference>
<dbReference type="InterPro" id="IPR052028">
    <property type="entry name" value="HipA_Ser/Thr_kinase"/>
</dbReference>